<keyword evidence="3" id="KW-0560">Oxidoreductase</keyword>
<organism evidence="5 6">
    <name type="scientific">Terrabacter terrigena</name>
    <dbReference type="NCBI Taxonomy" id="574718"/>
    <lineage>
        <taxon>Bacteria</taxon>
        <taxon>Bacillati</taxon>
        <taxon>Actinomycetota</taxon>
        <taxon>Actinomycetes</taxon>
        <taxon>Micrococcales</taxon>
        <taxon>Intrasporangiaceae</taxon>
        <taxon>Terrabacter</taxon>
    </lineage>
</organism>
<dbReference type="InterPro" id="IPR036683">
    <property type="entry name" value="CO_DH_flav_C_dom_sf"/>
</dbReference>
<evidence type="ECO:0000256" key="3">
    <source>
        <dbReference type="ARBA" id="ARBA00023002"/>
    </source>
</evidence>
<keyword evidence="6" id="KW-1185">Reference proteome</keyword>
<dbReference type="Pfam" id="PF03450">
    <property type="entry name" value="CO_deh_flav_C"/>
    <property type="match status" value="1"/>
</dbReference>
<keyword evidence="1" id="KW-0285">Flavoprotein</keyword>
<dbReference type="InterPro" id="IPR036318">
    <property type="entry name" value="FAD-bd_PCMH-like_sf"/>
</dbReference>
<gene>
    <name evidence="5" type="ORF">ACFQ2V_04180</name>
</gene>
<dbReference type="Proteomes" id="UP001597046">
    <property type="component" value="Unassembled WGS sequence"/>
</dbReference>
<dbReference type="PROSITE" id="PS51387">
    <property type="entry name" value="FAD_PCMH"/>
    <property type="match status" value="1"/>
</dbReference>
<dbReference type="SMART" id="SM01092">
    <property type="entry name" value="CO_deh_flav_C"/>
    <property type="match status" value="1"/>
</dbReference>
<dbReference type="SUPFAM" id="SSF55447">
    <property type="entry name" value="CO dehydrogenase flavoprotein C-terminal domain-like"/>
    <property type="match status" value="1"/>
</dbReference>
<comment type="caution">
    <text evidence="5">The sequence shown here is derived from an EMBL/GenBank/DDBJ whole genome shotgun (WGS) entry which is preliminary data.</text>
</comment>
<proteinExistence type="predicted"/>
<dbReference type="PANTHER" id="PTHR42659">
    <property type="entry name" value="XANTHINE DEHYDROGENASE SUBUNIT C-RELATED"/>
    <property type="match status" value="1"/>
</dbReference>
<name>A0ABW3MVN7_9MICO</name>
<evidence type="ECO:0000313" key="6">
    <source>
        <dbReference type="Proteomes" id="UP001597046"/>
    </source>
</evidence>
<dbReference type="PANTHER" id="PTHR42659:SF2">
    <property type="entry name" value="XANTHINE DEHYDROGENASE SUBUNIT C-RELATED"/>
    <property type="match status" value="1"/>
</dbReference>
<dbReference type="Gene3D" id="3.30.390.50">
    <property type="entry name" value="CO dehydrogenase flavoprotein, C-terminal domain"/>
    <property type="match status" value="1"/>
</dbReference>
<evidence type="ECO:0000256" key="2">
    <source>
        <dbReference type="ARBA" id="ARBA00022827"/>
    </source>
</evidence>
<dbReference type="SUPFAM" id="SSF56176">
    <property type="entry name" value="FAD-binding/transporter-associated domain-like"/>
    <property type="match status" value="1"/>
</dbReference>
<sequence length="293" mass="30482">MTQIDARGQVGLVHAPATWEEASALVDAHPLNSAVAGGATYLMWRAAHGEPMPEHLISLHRIAGHDEVADGSVGALATLRRIERGPRTGAQRALTMAASVTAGPAVRSLATLGGNLASGFPQADLVPALLALDAHVHLANGQRLSIHDVVDRGLLTSQLIARVTHDLASEAGWTGATIKLARRGMDLSTGLVSAVLQVDGDEIVQARVAVGSLHDRPSRLPAIESALVGADTSAETMAELVEVIGVKGRRFHDDDESTAEYRGRVAGPLVRRTLTLALALGPSVTPQVGDALA</sequence>
<accession>A0ABW3MVN7</accession>
<protein>
    <submittedName>
        <fullName evidence="5">FAD binding domain-containing protein</fullName>
    </submittedName>
</protein>
<dbReference type="InterPro" id="IPR005107">
    <property type="entry name" value="CO_DH_flav_C"/>
</dbReference>
<reference evidence="6" key="1">
    <citation type="journal article" date="2019" name="Int. J. Syst. Evol. Microbiol.">
        <title>The Global Catalogue of Microorganisms (GCM) 10K type strain sequencing project: providing services to taxonomists for standard genome sequencing and annotation.</title>
        <authorList>
            <consortium name="The Broad Institute Genomics Platform"/>
            <consortium name="The Broad Institute Genome Sequencing Center for Infectious Disease"/>
            <person name="Wu L."/>
            <person name="Ma J."/>
        </authorList>
    </citation>
    <scope>NUCLEOTIDE SEQUENCE [LARGE SCALE GENOMIC DNA]</scope>
    <source>
        <strain evidence="6">CCUG 57508</strain>
    </source>
</reference>
<evidence type="ECO:0000259" key="4">
    <source>
        <dbReference type="PROSITE" id="PS51387"/>
    </source>
</evidence>
<feature type="domain" description="FAD-binding PCMH-type" evidence="4">
    <location>
        <begin position="6"/>
        <end position="183"/>
    </location>
</feature>
<evidence type="ECO:0000256" key="1">
    <source>
        <dbReference type="ARBA" id="ARBA00022630"/>
    </source>
</evidence>
<dbReference type="EMBL" id="JBHTKH010000001">
    <property type="protein sequence ID" value="MFD1053495.1"/>
    <property type="molecule type" value="Genomic_DNA"/>
</dbReference>
<dbReference type="InterPro" id="IPR016166">
    <property type="entry name" value="FAD-bd_PCMH"/>
</dbReference>
<dbReference type="InterPro" id="IPR002346">
    <property type="entry name" value="Mopterin_DH_FAD-bd"/>
</dbReference>
<dbReference type="Gene3D" id="3.30.465.10">
    <property type="match status" value="1"/>
</dbReference>
<evidence type="ECO:0000313" key="5">
    <source>
        <dbReference type="EMBL" id="MFD1053495.1"/>
    </source>
</evidence>
<dbReference type="Pfam" id="PF00941">
    <property type="entry name" value="FAD_binding_5"/>
    <property type="match status" value="1"/>
</dbReference>
<dbReference type="InterPro" id="IPR016169">
    <property type="entry name" value="FAD-bd_PCMH_sub2"/>
</dbReference>
<dbReference type="InterPro" id="IPR051312">
    <property type="entry name" value="Diverse_Substr_Oxidored"/>
</dbReference>
<keyword evidence="2" id="KW-0274">FAD</keyword>
<dbReference type="RefSeq" id="WP_386050983.1">
    <property type="nucleotide sequence ID" value="NZ_JBHTKH010000001.1"/>
</dbReference>